<reference evidence="1 2" key="1">
    <citation type="submission" date="2018-06" db="EMBL/GenBank/DDBJ databases">
        <title>Genomic Encyclopedia of Archaeal and Bacterial Type Strains, Phase II (KMG-II): from individual species to whole genera.</title>
        <authorList>
            <person name="Goeker M."/>
        </authorList>
    </citation>
    <scope>NUCLEOTIDE SEQUENCE [LARGE SCALE GENOMIC DNA]</scope>
    <source>
        <strain evidence="1 2">ATCC BAA-1881</strain>
    </source>
</reference>
<dbReference type="AlphaFoldDB" id="A0A326U2I8"/>
<comment type="caution">
    <text evidence="1">The sequence shown here is derived from an EMBL/GenBank/DDBJ whole genome shotgun (WGS) entry which is preliminary data.</text>
</comment>
<evidence type="ECO:0000313" key="2">
    <source>
        <dbReference type="Proteomes" id="UP000248806"/>
    </source>
</evidence>
<dbReference type="Proteomes" id="UP000248806">
    <property type="component" value="Unassembled WGS sequence"/>
</dbReference>
<dbReference type="EMBL" id="QKUF01000021">
    <property type="protein sequence ID" value="PZW24651.1"/>
    <property type="molecule type" value="Genomic_DNA"/>
</dbReference>
<gene>
    <name evidence="1" type="ORF">EI42_04533</name>
</gene>
<sequence length="90" mass="10172">MKREYIAEVAQEASDLLMQMPGFRTSLPAPPHRSRFVDPPCLERIKQQRGTWSTGSGDGGSGSELFRIVRFCIQMSTQQCNTFSLFQNSK</sequence>
<keyword evidence="2" id="KW-1185">Reference proteome</keyword>
<accession>A0A326U2I8</accession>
<name>A0A326U2I8_THEHA</name>
<protein>
    <submittedName>
        <fullName evidence="1">Uncharacterized protein</fullName>
    </submittedName>
</protein>
<proteinExistence type="predicted"/>
<organism evidence="1 2">
    <name type="scientific">Thermosporothrix hazakensis</name>
    <dbReference type="NCBI Taxonomy" id="644383"/>
    <lineage>
        <taxon>Bacteria</taxon>
        <taxon>Bacillati</taxon>
        <taxon>Chloroflexota</taxon>
        <taxon>Ktedonobacteria</taxon>
        <taxon>Ktedonobacterales</taxon>
        <taxon>Thermosporotrichaceae</taxon>
        <taxon>Thermosporothrix</taxon>
    </lineage>
</organism>
<evidence type="ECO:0000313" key="1">
    <source>
        <dbReference type="EMBL" id="PZW24651.1"/>
    </source>
</evidence>